<gene>
    <name evidence="2" type="ORF">ASCRUDRAFT_72444</name>
</gene>
<evidence type="ECO:0008006" key="4">
    <source>
        <dbReference type="Google" id="ProtNLM"/>
    </source>
</evidence>
<accession>A0A1D2VA06</accession>
<dbReference type="GeneID" id="30965710"/>
<reference evidence="3" key="1">
    <citation type="submission" date="2016-05" db="EMBL/GenBank/DDBJ databases">
        <title>Comparative genomics of biotechnologically important yeasts.</title>
        <authorList>
            <consortium name="DOE Joint Genome Institute"/>
            <person name="Riley R."/>
            <person name="Haridas S."/>
            <person name="Wolfe K.H."/>
            <person name="Lopes M.R."/>
            <person name="Hittinger C.T."/>
            <person name="Goker M."/>
            <person name="Salamov A."/>
            <person name="Wisecaver J."/>
            <person name="Long T.M."/>
            <person name="Aerts A.L."/>
            <person name="Barry K."/>
            <person name="Choi C."/>
            <person name="Clum A."/>
            <person name="Coughlan A.Y."/>
            <person name="Deshpande S."/>
            <person name="Douglass A.P."/>
            <person name="Hanson S.J."/>
            <person name="Klenk H.-P."/>
            <person name="Labutti K."/>
            <person name="Lapidus A."/>
            <person name="Lindquist E."/>
            <person name="Lipzen A."/>
            <person name="Meier-Kolthoff J.P."/>
            <person name="Ohm R.A."/>
            <person name="Otillar R.P."/>
            <person name="Pangilinan J."/>
            <person name="Peng Y."/>
            <person name="Rokas A."/>
            <person name="Rosa C.A."/>
            <person name="Scheuner C."/>
            <person name="Sibirny A.A."/>
            <person name="Slot J.C."/>
            <person name="Stielow J.B."/>
            <person name="Sun H."/>
            <person name="Kurtzman C.P."/>
            <person name="Blackwell M."/>
            <person name="Grigoriev I.V."/>
            <person name="Jeffries T.W."/>
        </authorList>
    </citation>
    <scope>NUCLEOTIDE SEQUENCE [LARGE SCALE GENOMIC DNA]</scope>
    <source>
        <strain evidence="3">DSM 1968</strain>
    </source>
</reference>
<proteinExistence type="predicted"/>
<sequence length="146" mass="17034">MSGFSSRLMNMKFMQAAAKKEETEKIEEEIKIIRDASEWKLSNFDRIIKNKNKNKRIEQRKFQSVSYLDIFKNSGEAEQKTSSAIGRRVWGETESTTQVVQILEKKRDVEPKVPENKDVNTDSSPKKKRSKKSTKLSTKKRKFSEN</sequence>
<dbReference type="Pfam" id="PF10175">
    <property type="entry name" value="MPP6"/>
    <property type="match status" value="1"/>
</dbReference>
<organism evidence="2 3">
    <name type="scientific">Ascoidea rubescens DSM 1968</name>
    <dbReference type="NCBI Taxonomy" id="1344418"/>
    <lineage>
        <taxon>Eukaryota</taxon>
        <taxon>Fungi</taxon>
        <taxon>Dikarya</taxon>
        <taxon>Ascomycota</taxon>
        <taxon>Saccharomycotina</taxon>
        <taxon>Saccharomycetes</taxon>
        <taxon>Ascoideaceae</taxon>
        <taxon>Ascoidea</taxon>
    </lineage>
</organism>
<dbReference type="RefSeq" id="XP_020044813.1">
    <property type="nucleotide sequence ID" value="XM_020192074.1"/>
</dbReference>
<feature type="compositionally biased region" description="Basic and acidic residues" evidence="1">
    <location>
        <begin position="103"/>
        <end position="120"/>
    </location>
</feature>
<dbReference type="AlphaFoldDB" id="A0A1D2VA06"/>
<evidence type="ECO:0000256" key="1">
    <source>
        <dbReference type="SAM" id="MobiDB-lite"/>
    </source>
</evidence>
<dbReference type="Proteomes" id="UP000095038">
    <property type="component" value="Unassembled WGS sequence"/>
</dbReference>
<keyword evidence="3" id="KW-1185">Reference proteome</keyword>
<evidence type="ECO:0000313" key="2">
    <source>
        <dbReference type="EMBL" id="ODV58506.1"/>
    </source>
</evidence>
<dbReference type="InParanoid" id="A0A1D2VA06"/>
<name>A0A1D2VA06_9ASCO</name>
<protein>
    <recommendedName>
        <fullName evidence="4">M-phase phosphoprotein 6</fullName>
    </recommendedName>
</protein>
<feature type="compositionally biased region" description="Basic residues" evidence="1">
    <location>
        <begin position="126"/>
        <end position="146"/>
    </location>
</feature>
<dbReference type="EMBL" id="KV454491">
    <property type="protein sequence ID" value="ODV58506.1"/>
    <property type="molecule type" value="Genomic_DNA"/>
</dbReference>
<evidence type="ECO:0000313" key="3">
    <source>
        <dbReference type="Proteomes" id="UP000095038"/>
    </source>
</evidence>
<feature type="region of interest" description="Disordered" evidence="1">
    <location>
        <begin position="102"/>
        <end position="146"/>
    </location>
</feature>